<dbReference type="KEGG" id="hoh:Hoch_3171"/>
<dbReference type="InterPro" id="IPR011545">
    <property type="entry name" value="DEAD/DEAH_box_helicase_dom"/>
</dbReference>
<dbReference type="InterPro" id="IPR014001">
    <property type="entry name" value="Helicase_ATP-bd"/>
</dbReference>
<feature type="domain" description="Helicase C-terminal" evidence="8">
    <location>
        <begin position="234"/>
        <end position="431"/>
    </location>
</feature>
<dbReference type="EMBL" id="CP001804">
    <property type="protein sequence ID" value="ACY15673.1"/>
    <property type="molecule type" value="Genomic_DNA"/>
</dbReference>
<evidence type="ECO:0000256" key="4">
    <source>
        <dbReference type="ARBA" id="ARBA00022840"/>
    </source>
</evidence>
<dbReference type="InterPro" id="IPR050699">
    <property type="entry name" value="RNA-DNA_Helicase"/>
</dbReference>
<dbReference type="PANTHER" id="PTHR12131">
    <property type="entry name" value="ATP-DEPENDENT RNA AND DNA HELICASE"/>
    <property type="match status" value="1"/>
</dbReference>
<evidence type="ECO:0000256" key="2">
    <source>
        <dbReference type="ARBA" id="ARBA00022801"/>
    </source>
</evidence>
<evidence type="ECO:0000313" key="9">
    <source>
        <dbReference type="EMBL" id="ACY15673.1"/>
    </source>
</evidence>
<dbReference type="CDD" id="cd18795">
    <property type="entry name" value="SF2_C_Ski2"/>
    <property type="match status" value="1"/>
</dbReference>
<gene>
    <name evidence="9" type="ordered locus">Hoch_3171</name>
</gene>
<keyword evidence="4" id="KW-0067">ATP-binding</keyword>
<dbReference type="HOGENOM" id="CLU_017075_0_0_7"/>
<sequence>MSSPSTPPPPPSPSAPIALPTAVGKDGAPAKPSAADIELAFYEHFFFSRGFEPYPVQEEAFSHIFAGHSTLVTVPTGTGKTLMAKAAMYKCLALGQKAIYTTPLRALTEEKYRELCEDFGEDNVGFATGDFKQNRDAPIQVEVAEILWNRIFGDRVNAPADAVIMDEGHYFNDNQRGYVWEQSIIGLDPRTQLVMLSATVGHPRRFCQWVEATRRIPLELVESRERRVPLKHEFREDYLIEVVRDLGAKGDVPAIVFVFGRERCFEVARLLKSCRRFTTDEEKATIEARCADYLLDGGASQELLPLLVHGIGIHHAGILPRYKRLVEELALERLIKFVVCTETIAAGINLPARTVVFPSLRKHVRGQSRIVVPAEFHQMAGRAGRPQFDDEGLAIVLAPEEVVQDIRKEVKNAKKKGYRFDEAKIRKSAYARAHADAQRRGEVLWDAKTHEDLVTGEPAALRSRTQITAEQVLAIGLPDLTQHSLPGSELLVSASENDSAGEAQPDAGKAAEPAAEPAPTTGFGAILAAATQSDEERAAAEAEKAAEAKRAAEAERAALAAAEAEAEAARAAARAAAEADLPAYMRLNIVTVVENLLLSDRAKLQMHKLLAQVTDNLRAVGVIDEHGQQVAGDLIGKLHGMDGLFVYYVLMSEQLDYEDCRALIEYLVDHNVIQKQLDRKEYEKRREWIRERLRERRRDNPLVSWEDVEEEYERQFPRELTAVELVHQRFSAEVPHPQLHGGKKFKDIWARIEDEQLSFLDFVENHHLQHEEGSLFSYLVRVMNFAKNLGEATMMDQFTNIEERVRSCLSVVDMRMI</sequence>
<dbReference type="PROSITE" id="PS51192">
    <property type="entry name" value="HELICASE_ATP_BIND_1"/>
    <property type="match status" value="1"/>
</dbReference>
<protein>
    <submittedName>
        <fullName evidence="9">DEAD/DEAH box helicase domain protein</fullName>
    </submittedName>
</protein>
<dbReference type="InterPro" id="IPR001650">
    <property type="entry name" value="Helicase_C-like"/>
</dbReference>
<evidence type="ECO:0000256" key="5">
    <source>
        <dbReference type="SAM" id="Coils"/>
    </source>
</evidence>
<feature type="region of interest" description="Disordered" evidence="6">
    <location>
        <begin position="1"/>
        <end position="29"/>
    </location>
</feature>
<evidence type="ECO:0000259" key="7">
    <source>
        <dbReference type="PROSITE" id="PS51192"/>
    </source>
</evidence>
<dbReference type="STRING" id="502025.Hoch_3171"/>
<feature type="coiled-coil region" evidence="5">
    <location>
        <begin position="535"/>
        <end position="579"/>
    </location>
</feature>
<dbReference type="Proteomes" id="UP000001880">
    <property type="component" value="Chromosome"/>
</dbReference>
<name>D0LSH4_HALO1</name>
<feature type="compositionally biased region" description="Low complexity" evidence="6">
    <location>
        <begin position="507"/>
        <end position="520"/>
    </location>
</feature>
<dbReference type="GO" id="GO:0016787">
    <property type="term" value="F:hydrolase activity"/>
    <property type="evidence" value="ECO:0007669"/>
    <property type="project" value="UniProtKB-KW"/>
</dbReference>
<dbReference type="InterPro" id="IPR027417">
    <property type="entry name" value="P-loop_NTPase"/>
</dbReference>
<feature type="region of interest" description="Disordered" evidence="6">
    <location>
        <begin position="495"/>
        <end position="520"/>
    </location>
</feature>
<dbReference type="SMART" id="SM00490">
    <property type="entry name" value="HELICc"/>
    <property type="match status" value="1"/>
</dbReference>
<reference evidence="9 10" key="1">
    <citation type="journal article" date="2010" name="Stand. Genomic Sci.">
        <title>Complete genome sequence of Haliangium ochraceum type strain (SMP-2).</title>
        <authorList>
            <consortium name="US DOE Joint Genome Institute (JGI-PGF)"/>
            <person name="Ivanova N."/>
            <person name="Daum C."/>
            <person name="Lang E."/>
            <person name="Abt B."/>
            <person name="Kopitz M."/>
            <person name="Saunders E."/>
            <person name="Lapidus A."/>
            <person name="Lucas S."/>
            <person name="Glavina Del Rio T."/>
            <person name="Nolan M."/>
            <person name="Tice H."/>
            <person name="Copeland A."/>
            <person name="Cheng J.F."/>
            <person name="Chen F."/>
            <person name="Bruce D."/>
            <person name="Goodwin L."/>
            <person name="Pitluck S."/>
            <person name="Mavromatis K."/>
            <person name="Pati A."/>
            <person name="Mikhailova N."/>
            <person name="Chen A."/>
            <person name="Palaniappan K."/>
            <person name="Land M."/>
            <person name="Hauser L."/>
            <person name="Chang Y.J."/>
            <person name="Jeffries C.D."/>
            <person name="Detter J.C."/>
            <person name="Brettin T."/>
            <person name="Rohde M."/>
            <person name="Goker M."/>
            <person name="Bristow J."/>
            <person name="Markowitz V."/>
            <person name="Eisen J.A."/>
            <person name="Hugenholtz P."/>
            <person name="Kyrpides N.C."/>
            <person name="Klenk H.P."/>
        </authorList>
    </citation>
    <scope>NUCLEOTIDE SEQUENCE [LARGE SCALE GENOMIC DNA]</scope>
    <source>
        <strain evidence="10">DSM 14365 / CIP 107738 / JCM 11303 / AJ 13395 / SMP-2</strain>
    </source>
</reference>
<keyword evidence="10" id="KW-1185">Reference proteome</keyword>
<keyword evidence="5" id="KW-0175">Coiled coil</keyword>
<dbReference type="PROSITE" id="PS51194">
    <property type="entry name" value="HELICASE_CTER"/>
    <property type="match status" value="1"/>
</dbReference>
<keyword evidence="1" id="KW-0547">Nucleotide-binding</keyword>
<keyword evidence="2" id="KW-0378">Hydrolase</keyword>
<dbReference type="Pfam" id="PF00270">
    <property type="entry name" value="DEAD"/>
    <property type="match status" value="1"/>
</dbReference>
<accession>D0LSH4</accession>
<dbReference type="eggNOG" id="COG4581">
    <property type="taxonomic scope" value="Bacteria"/>
</dbReference>
<evidence type="ECO:0000313" key="10">
    <source>
        <dbReference type="Proteomes" id="UP000001880"/>
    </source>
</evidence>
<dbReference type="GO" id="GO:0005524">
    <property type="term" value="F:ATP binding"/>
    <property type="evidence" value="ECO:0007669"/>
    <property type="project" value="UniProtKB-KW"/>
</dbReference>
<evidence type="ECO:0000256" key="1">
    <source>
        <dbReference type="ARBA" id="ARBA00022741"/>
    </source>
</evidence>
<evidence type="ECO:0000256" key="6">
    <source>
        <dbReference type="SAM" id="MobiDB-lite"/>
    </source>
</evidence>
<dbReference type="PANTHER" id="PTHR12131:SF1">
    <property type="entry name" value="ATP-DEPENDENT RNA HELICASE SUPV3L1, MITOCHONDRIAL-RELATED"/>
    <property type="match status" value="1"/>
</dbReference>
<keyword evidence="3 9" id="KW-0347">Helicase</keyword>
<dbReference type="OrthoDB" id="9807155at2"/>
<evidence type="ECO:0000256" key="3">
    <source>
        <dbReference type="ARBA" id="ARBA00022806"/>
    </source>
</evidence>
<evidence type="ECO:0000259" key="8">
    <source>
        <dbReference type="PROSITE" id="PS51194"/>
    </source>
</evidence>
<feature type="domain" description="Helicase ATP-binding" evidence="7">
    <location>
        <begin position="61"/>
        <end position="218"/>
    </location>
</feature>
<dbReference type="GO" id="GO:0003676">
    <property type="term" value="F:nucleic acid binding"/>
    <property type="evidence" value="ECO:0007669"/>
    <property type="project" value="InterPro"/>
</dbReference>
<dbReference type="AlphaFoldDB" id="D0LSH4"/>
<dbReference type="RefSeq" id="WP_012828273.1">
    <property type="nucleotide sequence ID" value="NC_013440.1"/>
</dbReference>
<dbReference type="GO" id="GO:0004386">
    <property type="term" value="F:helicase activity"/>
    <property type="evidence" value="ECO:0007669"/>
    <property type="project" value="UniProtKB-KW"/>
</dbReference>
<dbReference type="SMART" id="SM00487">
    <property type="entry name" value="DEXDc"/>
    <property type="match status" value="1"/>
</dbReference>
<proteinExistence type="predicted"/>
<organism evidence="9 10">
    <name type="scientific">Haliangium ochraceum (strain DSM 14365 / JCM 11303 / SMP-2)</name>
    <dbReference type="NCBI Taxonomy" id="502025"/>
    <lineage>
        <taxon>Bacteria</taxon>
        <taxon>Pseudomonadati</taxon>
        <taxon>Myxococcota</taxon>
        <taxon>Polyangia</taxon>
        <taxon>Haliangiales</taxon>
        <taxon>Kofleriaceae</taxon>
        <taxon>Haliangium</taxon>
    </lineage>
</organism>
<dbReference type="SUPFAM" id="SSF52540">
    <property type="entry name" value="P-loop containing nucleoside triphosphate hydrolases"/>
    <property type="match status" value="1"/>
</dbReference>
<feature type="compositionally biased region" description="Pro residues" evidence="6">
    <location>
        <begin position="1"/>
        <end position="14"/>
    </location>
</feature>
<dbReference type="Gene3D" id="3.40.50.300">
    <property type="entry name" value="P-loop containing nucleotide triphosphate hydrolases"/>
    <property type="match status" value="2"/>
</dbReference>